<accession>A0A9P9IH98</accession>
<comment type="caution">
    <text evidence="3">The sequence shown here is derived from an EMBL/GenBank/DDBJ whole genome shotgun (WGS) entry which is preliminary data.</text>
</comment>
<dbReference type="OrthoDB" id="630188at2759"/>
<dbReference type="SUPFAM" id="SSF56300">
    <property type="entry name" value="Metallo-dependent phosphatases"/>
    <property type="match status" value="1"/>
</dbReference>
<feature type="domain" description="Calcineurin-like phosphoesterase" evidence="2">
    <location>
        <begin position="55"/>
        <end position="269"/>
    </location>
</feature>
<dbReference type="Proteomes" id="UP000700596">
    <property type="component" value="Unassembled WGS sequence"/>
</dbReference>
<name>A0A9P9IH98_9PLEO</name>
<dbReference type="PANTHER" id="PTHR12905">
    <property type="entry name" value="METALLOPHOSPHOESTERASE"/>
    <property type="match status" value="1"/>
</dbReference>
<dbReference type="AlphaFoldDB" id="A0A9P9IH98"/>
<dbReference type="GO" id="GO:0016787">
    <property type="term" value="F:hydrolase activity"/>
    <property type="evidence" value="ECO:0007669"/>
    <property type="project" value="InterPro"/>
</dbReference>
<dbReference type="EMBL" id="JAGMWT010000011">
    <property type="protein sequence ID" value="KAH7120002.1"/>
    <property type="molecule type" value="Genomic_DNA"/>
</dbReference>
<reference evidence="3" key="1">
    <citation type="journal article" date="2021" name="Nat. Commun.">
        <title>Genetic determinants of endophytism in the Arabidopsis root mycobiome.</title>
        <authorList>
            <person name="Mesny F."/>
            <person name="Miyauchi S."/>
            <person name="Thiergart T."/>
            <person name="Pickel B."/>
            <person name="Atanasova L."/>
            <person name="Karlsson M."/>
            <person name="Huettel B."/>
            <person name="Barry K.W."/>
            <person name="Haridas S."/>
            <person name="Chen C."/>
            <person name="Bauer D."/>
            <person name="Andreopoulos W."/>
            <person name="Pangilinan J."/>
            <person name="LaButti K."/>
            <person name="Riley R."/>
            <person name="Lipzen A."/>
            <person name="Clum A."/>
            <person name="Drula E."/>
            <person name="Henrissat B."/>
            <person name="Kohler A."/>
            <person name="Grigoriev I.V."/>
            <person name="Martin F.M."/>
            <person name="Hacquard S."/>
        </authorList>
    </citation>
    <scope>NUCLEOTIDE SEQUENCE</scope>
    <source>
        <strain evidence="3">MPI-CAGE-CH-0243</strain>
    </source>
</reference>
<feature type="region of interest" description="Disordered" evidence="1">
    <location>
        <begin position="1"/>
        <end position="24"/>
    </location>
</feature>
<evidence type="ECO:0000313" key="3">
    <source>
        <dbReference type="EMBL" id="KAH7120002.1"/>
    </source>
</evidence>
<dbReference type="InterPro" id="IPR051693">
    <property type="entry name" value="UPF0046_metallophosphoest"/>
</dbReference>
<protein>
    <submittedName>
        <fullName evidence="3">Metallo-dependent phosphatase-like protein</fullName>
    </submittedName>
</protein>
<evidence type="ECO:0000259" key="2">
    <source>
        <dbReference type="Pfam" id="PF00149"/>
    </source>
</evidence>
<gene>
    <name evidence="3" type="ORF">B0J11DRAFT_591051</name>
</gene>
<dbReference type="Gene3D" id="3.60.21.10">
    <property type="match status" value="1"/>
</dbReference>
<dbReference type="InterPro" id="IPR029052">
    <property type="entry name" value="Metallo-depent_PP-like"/>
</dbReference>
<sequence>MATNTSITNHKRSRSPSPPTDYRQKKIHLTSSPCSPLNKVSTDHFVTVPTTTPTTFLILSDTHSHALPTQRYPSCSVLLHAGDLTEHGTISELRSAIDTLASIPAELRIVIPGNHDISLDAPFYTSQGGSITDVELAHDLCYGLKSYAAQKGITFLAQGTHTFTLPSTNATFTLYASPCTPKYGISAFQYPTSHDIFNSPSDAITPTWGTNTSTPTSRIPESVDIVMTHGPPKYILDSTPDGSAVGCEHLRRAIGRVRPKLLVCGHVHTGWGARRIAYKSTTSSTSTSTSSQAYTDPLLPHAQEFIGANQVKRKGFAALAPGHSEAWRNSWALGREGKGETLCVNAAVLGDEEEGEVAIRAPWVVEIDLRVRKGEDGE</sequence>
<evidence type="ECO:0000313" key="4">
    <source>
        <dbReference type="Proteomes" id="UP000700596"/>
    </source>
</evidence>
<keyword evidence="4" id="KW-1185">Reference proteome</keyword>
<proteinExistence type="predicted"/>
<dbReference type="PANTHER" id="PTHR12905:SF0">
    <property type="entry name" value="CALCINEURIN-LIKE PHOSPHOESTERASE DOMAIN-CONTAINING PROTEIN"/>
    <property type="match status" value="1"/>
</dbReference>
<evidence type="ECO:0000256" key="1">
    <source>
        <dbReference type="SAM" id="MobiDB-lite"/>
    </source>
</evidence>
<dbReference type="InterPro" id="IPR004843">
    <property type="entry name" value="Calcineurin-like_PHP"/>
</dbReference>
<dbReference type="Pfam" id="PF00149">
    <property type="entry name" value="Metallophos"/>
    <property type="match status" value="1"/>
</dbReference>
<organism evidence="3 4">
    <name type="scientific">Dendryphion nanum</name>
    <dbReference type="NCBI Taxonomy" id="256645"/>
    <lineage>
        <taxon>Eukaryota</taxon>
        <taxon>Fungi</taxon>
        <taxon>Dikarya</taxon>
        <taxon>Ascomycota</taxon>
        <taxon>Pezizomycotina</taxon>
        <taxon>Dothideomycetes</taxon>
        <taxon>Pleosporomycetidae</taxon>
        <taxon>Pleosporales</taxon>
        <taxon>Torulaceae</taxon>
        <taxon>Dendryphion</taxon>
    </lineage>
</organism>
<dbReference type="CDD" id="cd07379">
    <property type="entry name" value="MPP_239FB"/>
    <property type="match status" value="1"/>
</dbReference>